<dbReference type="GO" id="GO:0009097">
    <property type="term" value="P:isoleucine biosynthetic process"/>
    <property type="evidence" value="ECO:0007669"/>
    <property type="project" value="TreeGrafter"/>
</dbReference>
<comment type="similarity">
    <text evidence="1">Belongs to the TPP enzyme family.</text>
</comment>
<dbReference type="CDD" id="cd07035">
    <property type="entry name" value="TPP_PYR_POX_like"/>
    <property type="match status" value="1"/>
</dbReference>
<dbReference type="GO" id="GO:0009099">
    <property type="term" value="P:L-valine biosynthetic process"/>
    <property type="evidence" value="ECO:0007669"/>
    <property type="project" value="TreeGrafter"/>
</dbReference>
<dbReference type="InterPro" id="IPR045229">
    <property type="entry name" value="TPP_enz"/>
</dbReference>
<dbReference type="InterPro" id="IPR029061">
    <property type="entry name" value="THDP-binding"/>
</dbReference>
<dbReference type="InterPro" id="IPR012001">
    <property type="entry name" value="Thiamin_PyroP_enz_TPP-bd_dom"/>
</dbReference>
<proteinExistence type="inferred from homology"/>
<dbReference type="AlphaFoldDB" id="A0A377M4Q1"/>
<keyword evidence="3" id="KW-0808">Transferase</keyword>
<evidence type="ECO:0000313" key="3">
    <source>
        <dbReference type="EMBL" id="STQ13454.1"/>
    </source>
</evidence>
<dbReference type="GO" id="GO:0030976">
    <property type="term" value="F:thiamine pyrophosphate binding"/>
    <property type="evidence" value="ECO:0007669"/>
    <property type="project" value="InterPro"/>
</dbReference>
<evidence type="ECO:0000256" key="1">
    <source>
        <dbReference type="ARBA" id="ARBA00007812"/>
    </source>
</evidence>
<dbReference type="FunFam" id="3.40.50.970:FF:000007">
    <property type="entry name" value="Acetolactate synthase"/>
    <property type="match status" value="1"/>
</dbReference>
<dbReference type="EC" id="2.2.1.6" evidence="3"/>
<dbReference type="GO" id="GO:0003984">
    <property type="term" value="F:acetolactate synthase activity"/>
    <property type="evidence" value="ECO:0007669"/>
    <property type="project" value="UniProtKB-EC"/>
</dbReference>
<dbReference type="EMBL" id="UGJB01000004">
    <property type="protein sequence ID" value="STQ13454.1"/>
    <property type="molecule type" value="Genomic_DNA"/>
</dbReference>
<dbReference type="Pfam" id="PF02776">
    <property type="entry name" value="TPP_enzyme_N"/>
    <property type="match status" value="1"/>
</dbReference>
<gene>
    <name evidence="3" type="primary">budB_2</name>
    <name evidence="3" type="ORF">NCTC10005_06276</name>
</gene>
<evidence type="ECO:0000259" key="2">
    <source>
        <dbReference type="Pfam" id="PF02776"/>
    </source>
</evidence>
<reference evidence="3 4" key="1">
    <citation type="submission" date="2018-06" db="EMBL/GenBank/DDBJ databases">
        <authorList>
            <consortium name="Pathogen Informatics"/>
            <person name="Doyle S."/>
        </authorList>
    </citation>
    <scope>NUCLEOTIDE SEQUENCE [LARGE SCALE GENOMIC DNA]</scope>
    <source>
        <strain evidence="3 4">NCTC10005</strain>
    </source>
</reference>
<dbReference type="Proteomes" id="UP000255106">
    <property type="component" value="Unassembled WGS sequence"/>
</dbReference>
<accession>A0A377M4Q1</accession>
<dbReference type="PANTHER" id="PTHR18968">
    <property type="entry name" value="THIAMINE PYROPHOSPHATE ENZYMES"/>
    <property type="match status" value="1"/>
</dbReference>
<dbReference type="GO" id="GO:0005948">
    <property type="term" value="C:acetolactate synthase complex"/>
    <property type="evidence" value="ECO:0007669"/>
    <property type="project" value="TreeGrafter"/>
</dbReference>
<feature type="domain" description="Thiamine pyrophosphate enzyme N-terminal TPP-binding" evidence="2">
    <location>
        <begin position="12"/>
        <end position="127"/>
    </location>
</feature>
<organism evidence="3 4">
    <name type="scientific">Enterobacter cloacae</name>
    <dbReference type="NCBI Taxonomy" id="550"/>
    <lineage>
        <taxon>Bacteria</taxon>
        <taxon>Pseudomonadati</taxon>
        <taxon>Pseudomonadota</taxon>
        <taxon>Gammaproteobacteria</taxon>
        <taxon>Enterobacterales</taxon>
        <taxon>Enterobacteriaceae</taxon>
        <taxon>Enterobacter</taxon>
        <taxon>Enterobacter cloacae complex</taxon>
    </lineage>
</organism>
<sequence length="187" mass="19579">MNSEKQSRQWAHGADMVVGQLEAQGVKQVFGIPGAKIDKVFDSLLDSSIEIIPVRHEANAAFMAAAVGRLTGKAGVALVTSGPGCSNLITGIATANSEGDPVVALGGAVKRADKAKLVHQSMDTVAMFSPVTKYAVEVSSPDAIAEVVSNAFRAAEHGRPGGAFVSLPQDIVDQPLRARFYRPAARR</sequence>
<dbReference type="PANTHER" id="PTHR18968:SF129">
    <property type="entry name" value="ACETOLACTATE SYNTHASE"/>
    <property type="match status" value="1"/>
</dbReference>
<dbReference type="SUPFAM" id="SSF52518">
    <property type="entry name" value="Thiamin diphosphate-binding fold (THDP-binding)"/>
    <property type="match status" value="1"/>
</dbReference>
<dbReference type="Gene3D" id="3.40.50.970">
    <property type="match status" value="1"/>
</dbReference>
<evidence type="ECO:0000313" key="4">
    <source>
        <dbReference type="Proteomes" id="UP000255106"/>
    </source>
</evidence>
<dbReference type="GO" id="GO:0050660">
    <property type="term" value="F:flavin adenine dinucleotide binding"/>
    <property type="evidence" value="ECO:0007669"/>
    <property type="project" value="TreeGrafter"/>
</dbReference>
<protein>
    <submittedName>
        <fullName evidence="3">Acetolactate synthase, catabolic</fullName>
        <ecNumber evidence="3">2.2.1.6</ecNumber>
    </submittedName>
</protein>
<name>A0A377M4Q1_ENTCL</name>